<dbReference type="Proteomes" id="UP001151699">
    <property type="component" value="Chromosome B"/>
</dbReference>
<protein>
    <submittedName>
        <fullName evidence="1">Uncharacterized protein</fullName>
    </submittedName>
</protein>
<proteinExistence type="predicted"/>
<gene>
    <name evidence="1" type="ORF">Bhyg_09593</name>
</gene>
<name>A0A9Q0S4J2_9DIPT</name>
<accession>A0A9Q0S4J2</accession>
<evidence type="ECO:0000313" key="1">
    <source>
        <dbReference type="EMBL" id="KAJ6644624.1"/>
    </source>
</evidence>
<keyword evidence="2" id="KW-1185">Reference proteome</keyword>
<dbReference type="AlphaFoldDB" id="A0A9Q0S4J2"/>
<dbReference type="OrthoDB" id="7485566at2759"/>
<organism evidence="1 2">
    <name type="scientific">Pseudolycoriella hygida</name>
    <dbReference type="NCBI Taxonomy" id="35572"/>
    <lineage>
        <taxon>Eukaryota</taxon>
        <taxon>Metazoa</taxon>
        <taxon>Ecdysozoa</taxon>
        <taxon>Arthropoda</taxon>
        <taxon>Hexapoda</taxon>
        <taxon>Insecta</taxon>
        <taxon>Pterygota</taxon>
        <taxon>Neoptera</taxon>
        <taxon>Endopterygota</taxon>
        <taxon>Diptera</taxon>
        <taxon>Nematocera</taxon>
        <taxon>Sciaroidea</taxon>
        <taxon>Sciaridae</taxon>
        <taxon>Pseudolycoriella</taxon>
    </lineage>
</organism>
<comment type="caution">
    <text evidence="1">The sequence shown here is derived from an EMBL/GenBank/DDBJ whole genome shotgun (WGS) entry which is preliminary data.</text>
</comment>
<evidence type="ECO:0000313" key="2">
    <source>
        <dbReference type="Proteomes" id="UP001151699"/>
    </source>
</evidence>
<dbReference type="EMBL" id="WJQU01000002">
    <property type="protein sequence ID" value="KAJ6644624.1"/>
    <property type="molecule type" value="Genomic_DNA"/>
</dbReference>
<reference evidence="1" key="1">
    <citation type="submission" date="2022-07" db="EMBL/GenBank/DDBJ databases">
        <authorList>
            <person name="Trinca V."/>
            <person name="Uliana J.V.C."/>
            <person name="Torres T.T."/>
            <person name="Ward R.J."/>
            <person name="Monesi N."/>
        </authorList>
    </citation>
    <scope>NUCLEOTIDE SEQUENCE</scope>
    <source>
        <strain evidence="1">HSMRA1968</strain>
        <tissue evidence="1">Whole embryos</tissue>
    </source>
</reference>
<sequence>MTSVDFSGISNKKLRLRRQEYEAAMGWRNFDFRIVKAAETTPTISNNLIPCPHCPITTRKSFRGQRGLKIHISKRHADLTVKAPDSQTEPMPLGDQLAQLKASNRLLLRIPKSARKSVAEQLANTVDNVVKRNDTESWNDLFLFAYKVLRGSAKVSKSEWKTKVSTF</sequence>